<gene>
    <name evidence="3" type="ORF">HMN09_00152800</name>
</gene>
<feature type="compositionally biased region" description="Low complexity" evidence="2">
    <location>
        <begin position="1"/>
        <end position="13"/>
    </location>
</feature>
<keyword evidence="1" id="KW-0496">Mitochondrion</keyword>
<reference evidence="3" key="1">
    <citation type="submission" date="2020-05" db="EMBL/GenBank/DDBJ databases">
        <title>Mycena genomes resolve the evolution of fungal bioluminescence.</title>
        <authorList>
            <person name="Tsai I.J."/>
        </authorList>
    </citation>
    <scope>NUCLEOTIDE SEQUENCE</scope>
    <source>
        <strain evidence="3">110903Hualien_Pintung</strain>
    </source>
</reference>
<dbReference type="InterPro" id="IPR033181">
    <property type="entry name" value="Mic26_fungi"/>
</dbReference>
<protein>
    <recommendedName>
        <fullName evidence="1">MICOS complex subunit</fullName>
    </recommendedName>
</protein>
<evidence type="ECO:0000256" key="2">
    <source>
        <dbReference type="SAM" id="MobiDB-lite"/>
    </source>
</evidence>
<feature type="region of interest" description="Disordered" evidence="2">
    <location>
        <begin position="1"/>
        <end position="21"/>
    </location>
</feature>
<keyword evidence="1" id="KW-0999">Mitochondrion inner membrane</keyword>
<sequence>MSSSTPSAPSSSAQKLSIYPDPPRETLLLDTPSALEQHIGTVRRTATAHLRAAHAEVQGVVSRWIGVENRVEHRIKALLPPDERLTPGVLYVGVAILTGAILARHRGLPTRIVLPPVLGLGAATHFLPKLSSNVRAYVSDLEDEYTPGLAHVHETGKAHTAMGWERLKESGRGASESVKSGVGRVVEALQASTGLKIQEALGVARQIEKNAEQAVEEKVRDVVSSGEEKKV</sequence>
<dbReference type="OrthoDB" id="2399148at2759"/>
<dbReference type="GO" id="GO:0044284">
    <property type="term" value="C:mitochondrial crista junction"/>
    <property type="evidence" value="ECO:0007669"/>
    <property type="project" value="TreeGrafter"/>
</dbReference>
<dbReference type="AlphaFoldDB" id="A0A8H6TPX5"/>
<dbReference type="GO" id="GO:0061617">
    <property type="term" value="C:MICOS complex"/>
    <property type="evidence" value="ECO:0007669"/>
    <property type="project" value="UniProtKB-UniRule"/>
</dbReference>
<dbReference type="GO" id="GO:0042407">
    <property type="term" value="P:cristae formation"/>
    <property type="evidence" value="ECO:0007669"/>
    <property type="project" value="InterPro"/>
</dbReference>
<dbReference type="InterPro" id="IPR019166">
    <property type="entry name" value="MIC26/MIC27"/>
</dbReference>
<dbReference type="Pfam" id="PF09769">
    <property type="entry name" value="ApoO"/>
    <property type="match status" value="1"/>
</dbReference>
<evidence type="ECO:0000256" key="1">
    <source>
        <dbReference type="RuleBase" id="RU363021"/>
    </source>
</evidence>
<name>A0A8H6TPX5_MYCCL</name>
<keyword evidence="1" id="KW-0472">Membrane</keyword>
<dbReference type="PANTHER" id="PTHR28268:SF1">
    <property type="entry name" value="MICOS SUBUNIT MIC26"/>
    <property type="match status" value="1"/>
</dbReference>
<comment type="caution">
    <text evidence="3">The sequence shown here is derived from an EMBL/GenBank/DDBJ whole genome shotgun (WGS) entry which is preliminary data.</text>
</comment>
<dbReference type="EMBL" id="JACAZE010000002">
    <property type="protein sequence ID" value="KAF7320677.1"/>
    <property type="molecule type" value="Genomic_DNA"/>
</dbReference>
<dbReference type="Proteomes" id="UP000613580">
    <property type="component" value="Unassembled WGS sequence"/>
</dbReference>
<organism evidence="3 4">
    <name type="scientific">Mycena chlorophos</name>
    <name type="common">Agaric fungus</name>
    <name type="synonym">Agaricus chlorophos</name>
    <dbReference type="NCBI Taxonomy" id="658473"/>
    <lineage>
        <taxon>Eukaryota</taxon>
        <taxon>Fungi</taxon>
        <taxon>Dikarya</taxon>
        <taxon>Basidiomycota</taxon>
        <taxon>Agaricomycotina</taxon>
        <taxon>Agaricomycetes</taxon>
        <taxon>Agaricomycetidae</taxon>
        <taxon>Agaricales</taxon>
        <taxon>Marasmiineae</taxon>
        <taxon>Mycenaceae</taxon>
        <taxon>Mycena</taxon>
    </lineage>
</organism>
<comment type="function">
    <text evidence="1">Component of the MICOS complex, a large protein complex of the mitochondrial inner membrane that plays crucial roles in the maintenance of crista junctions, inner membrane architecture, and formation of contact sites to the outer membrane.</text>
</comment>
<comment type="subcellular location">
    <subcellularLocation>
        <location evidence="1">Mitochondrion inner membrane</location>
    </subcellularLocation>
</comment>
<comment type="subunit">
    <text evidence="1">Component of the mitochondrial contact site and cristae organizing system (MICOS) complex.</text>
</comment>
<keyword evidence="4" id="KW-1185">Reference proteome</keyword>
<accession>A0A8H6TPX5</accession>
<dbReference type="PANTHER" id="PTHR28268">
    <property type="entry name" value="MICOS SUBUNIT MIC26"/>
    <property type="match status" value="1"/>
</dbReference>
<evidence type="ECO:0000313" key="4">
    <source>
        <dbReference type="Proteomes" id="UP000613580"/>
    </source>
</evidence>
<evidence type="ECO:0000313" key="3">
    <source>
        <dbReference type="EMBL" id="KAF7320677.1"/>
    </source>
</evidence>
<proteinExistence type="predicted"/>